<sequence length="544" mass="59427">MENSRGTIFILSLMISIFQSGVLPSLAIPNQDVRYMKFVHNATDLPAKEEYDYIIIGGGTAGCPLAATLSSKFSVLVLERGSDPNKYPSVLNEQGLLNVFVAGDDGKNPFQRFTSEDGVENIRGRVLGGGSMVNAGFYSRGHQQFFDTAGVDWDMELVEKAYQWVEQTVASRPILNAWQAAFRSALLEAGVVPDNGFDLKHRVGTKTGGSIFDDKGNRHGAVELLNKAEPTNIKVAIEATVQRILFSGLSASGVLYSDSKGKLHRAFIHKKGEIIVSAGAIGSPQLLLLSGVGPKSYLSSLKLPVVLHQPHVGEFMSDNPRFGTNIILPFQLIPSSVKVVGILEDNIYLQSFASPSPILVPPIFSLLPPQSTSIIPSLTMFVGKFSEVHSEGSLRLNSSTNVEKSPIVRFNYYSHPDDLARCVRGVRKMGDLLKTQIMEKIKTQDLESNKGFQFLGHPLPENLLNDSSVEEYCQKTVTTYWHYHGGCLVGKVVDGNYKVIGIENLRVVDGSTFSESPGTNPMATLMMLGRYVGLKVLQQRSSAN</sequence>
<evidence type="ECO:0000256" key="6">
    <source>
        <dbReference type="ARBA" id="ARBA00022630"/>
    </source>
</evidence>
<dbReference type="Pfam" id="PF05199">
    <property type="entry name" value="GMC_oxred_C"/>
    <property type="match status" value="1"/>
</dbReference>
<evidence type="ECO:0000259" key="14">
    <source>
        <dbReference type="PROSITE" id="PS00623"/>
    </source>
</evidence>
<gene>
    <name evidence="16" type="ORF">CITCOLO1_LOCUS18046</name>
</gene>
<evidence type="ECO:0000256" key="5">
    <source>
        <dbReference type="ARBA" id="ARBA00013074"/>
    </source>
</evidence>
<feature type="domain" description="Glucose-methanol-choline oxidoreductase N-terminal" evidence="15">
    <location>
        <begin position="279"/>
        <end position="293"/>
    </location>
</feature>
<dbReference type="SUPFAM" id="SSF54373">
    <property type="entry name" value="FAD-linked reductases, C-terminal domain"/>
    <property type="match status" value="1"/>
</dbReference>
<dbReference type="SUPFAM" id="SSF51905">
    <property type="entry name" value="FAD/NAD(P)-binding domain"/>
    <property type="match status" value="1"/>
</dbReference>
<dbReference type="PROSITE" id="PS00623">
    <property type="entry name" value="GMC_OXRED_1"/>
    <property type="match status" value="1"/>
</dbReference>
<dbReference type="InterPro" id="IPR051871">
    <property type="entry name" value="GMC_Oxidoreductase-Related"/>
</dbReference>
<keyword evidence="11" id="KW-0456">Lyase</keyword>
<dbReference type="PANTHER" id="PTHR45968">
    <property type="entry name" value="OSJNBA0019K04.7 PROTEIN"/>
    <property type="match status" value="1"/>
</dbReference>
<feature type="chain" id="PRO_5046726982" description="(R)-mandelonitrile lyase" evidence="13">
    <location>
        <begin position="28"/>
        <end position="544"/>
    </location>
</feature>
<proteinExistence type="inferred from homology"/>
<evidence type="ECO:0000313" key="17">
    <source>
        <dbReference type="Proteomes" id="UP001642487"/>
    </source>
</evidence>
<keyword evidence="6 12" id="KW-0285">Flavoprotein</keyword>
<comment type="similarity">
    <text evidence="3 12">Belongs to the GMC oxidoreductase family.</text>
</comment>
<dbReference type="EMBL" id="OZ021741">
    <property type="protein sequence ID" value="CAK9325776.1"/>
    <property type="molecule type" value="Genomic_DNA"/>
</dbReference>
<dbReference type="InterPro" id="IPR036188">
    <property type="entry name" value="FAD/NAD-bd_sf"/>
</dbReference>
<evidence type="ECO:0000256" key="10">
    <source>
        <dbReference type="ARBA" id="ARBA00023180"/>
    </source>
</evidence>
<evidence type="ECO:0000256" key="12">
    <source>
        <dbReference type="RuleBase" id="RU003968"/>
    </source>
</evidence>
<accession>A0ABP0Z380</accession>
<feature type="domain" description="Glucose-methanol-choline oxidoreductase N-terminal" evidence="14">
    <location>
        <begin position="124"/>
        <end position="147"/>
    </location>
</feature>
<dbReference type="InterPro" id="IPR007867">
    <property type="entry name" value="GMC_OxRtase_C"/>
</dbReference>
<keyword evidence="7 13" id="KW-0732">Signal</keyword>
<feature type="signal peptide" evidence="13">
    <location>
        <begin position="1"/>
        <end position="27"/>
    </location>
</feature>
<dbReference type="Gene3D" id="3.30.410.40">
    <property type="match status" value="1"/>
</dbReference>
<keyword evidence="9" id="KW-1015">Disulfide bond</keyword>
<keyword evidence="17" id="KW-1185">Reference proteome</keyword>
<dbReference type="PANTHER" id="PTHR45968:SF23">
    <property type="entry name" value="GLUCOSE-METHANOL-CHOLINE OXIDOREDUCTASE N-TERMINAL DOMAIN-CONTAINING PROTEIN"/>
    <property type="match status" value="1"/>
</dbReference>
<dbReference type="InterPro" id="IPR000172">
    <property type="entry name" value="GMC_OxRdtase_N"/>
</dbReference>
<reference evidence="16 17" key="1">
    <citation type="submission" date="2024-03" db="EMBL/GenBank/DDBJ databases">
        <authorList>
            <person name="Gkanogiannis A."/>
            <person name="Becerra Lopez-Lavalle L."/>
        </authorList>
    </citation>
    <scope>NUCLEOTIDE SEQUENCE [LARGE SCALE GENOMIC DNA]</scope>
</reference>
<evidence type="ECO:0000256" key="13">
    <source>
        <dbReference type="SAM" id="SignalP"/>
    </source>
</evidence>
<evidence type="ECO:0000256" key="8">
    <source>
        <dbReference type="ARBA" id="ARBA00022827"/>
    </source>
</evidence>
<protein>
    <recommendedName>
        <fullName evidence="5">(R)-mandelonitrile lyase</fullName>
        <ecNumber evidence="5">4.1.2.10</ecNumber>
    </recommendedName>
</protein>
<dbReference type="Gene3D" id="3.50.50.60">
    <property type="entry name" value="FAD/NAD(P)-binding domain"/>
    <property type="match status" value="1"/>
</dbReference>
<dbReference type="PIRSF" id="PIRSF000137">
    <property type="entry name" value="Alcohol_oxidase"/>
    <property type="match status" value="1"/>
</dbReference>
<dbReference type="Pfam" id="PF00732">
    <property type="entry name" value="GMC_oxred_N"/>
    <property type="match status" value="1"/>
</dbReference>
<evidence type="ECO:0000256" key="3">
    <source>
        <dbReference type="ARBA" id="ARBA00010790"/>
    </source>
</evidence>
<comment type="cofactor">
    <cofactor evidence="2">
        <name>FAD</name>
        <dbReference type="ChEBI" id="CHEBI:57692"/>
    </cofactor>
</comment>
<evidence type="ECO:0000256" key="2">
    <source>
        <dbReference type="ARBA" id="ARBA00001974"/>
    </source>
</evidence>
<dbReference type="EC" id="4.1.2.10" evidence="5"/>
<evidence type="ECO:0000256" key="9">
    <source>
        <dbReference type="ARBA" id="ARBA00023157"/>
    </source>
</evidence>
<evidence type="ECO:0000256" key="1">
    <source>
        <dbReference type="ARBA" id="ARBA00001147"/>
    </source>
</evidence>
<name>A0ABP0Z380_9ROSI</name>
<organism evidence="16 17">
    <name type="scientific">Citrullus colocynthis</name>
    <name type="common">colocynth</name>
    <dbReference type="NCBI Taxonomy" id="252529"/>
    <lineage>
        <taxon>Eukaryota</taxon>
        <taxon>Viridiplantae</taxon>
        <taxon>Streptophyta</taxon>
        <taxon>Embryophyta</taxon>
        <taxon>Tracheophyta</taxon>
        <taxon>Spermatophyta</taxon>
        <taxon>Magnoliopsida</taxon>
        <taxon>eudicotyledons</taxon>
        <taxon>Gunneridae</taxon>
        <taxon>Pentapetalae</taxon>
        <taxon>rosids</taxon>
        <taxon>fabids</taxon>
        <taxon>Cucurbitales</taxon>
        <taxon>Cucurbitaceae</taxon>
        <taxon>Benincaseae</taxon>
        <taxon>Citrullus</taxon>
    </lineage>
</organism>
<dbReference type="InterPro" id="IPR012132">
    <property type="entry name" value="GMC_OxRdtase"/>
</dbReference>
<comment type="catalytic activity">
    <reaction evidence="1">
        <text>(R)-mandelonitrile = benzaldehyde + hydrogen cyanide</text>
        <dbReference type="Rhea" id="RHEA:18313"/>
        <dbReference type="ChEBI" id="CHEBI:17169"/>
        <dbReference type="ChEBI" id="CHEBI:18407"/>
        <dbReference type="ChEBI" id="CHEBI:18450"/>
        <dbReference type="EC" id="4.1.2.10"/>
    </reaction>
</comment>
<evidence type="ECO:0000256" key="7">
    <source>
        <dbReference type="ARBA" id="ARBA00022729"/>
    </source>
</evidence>
<comment type="subunit">
    <text evidence="4">Monomer.</text>
</comment>
<keyword evidence="10" id="KW-0325">Glycoprotein</keyword>
<keyword evidence="8 12" id="KW-0274">FAD</keyword>
<dbReference type="PROSITE" id="PS00624">
    <property type="entry name" value="GMC_OXRED_2"/>
    <property type="match status" value="1"/>
</dbReference>
<evidence type="ECO:0000313" key="16">
    <source>
        <dbReference type="EMBL" id="CAK9325776.1"/>
    </source>
</evidence>
<evidence type="ECO:0000256" key="4">
    <source>
        <dbReference type="ARBA" id="ARBA00011245"/>
    </source>
</evidence>
<evidence type="ECO:0000259" key="15">
    <source>
        <dbReference type="PROSITE" id="PS00624"/>
    </source>
</evidence>
<dbReference type="Proteomes" id="UP001642487">
    <property type="component" value="Chromosome 7"/>
</dbReference>
<evidence type="ECO:0000256" key="11">
    <source>
        <dbReference type="ARBA" id="ARBA00023239"/>
    </source>
</evidence>